<name>K2ICV1_9RHOB</name>
<dbReference type="InterPro" id="IPR036196">
    <property type="entry name" value="Ptyr_pPase_sf"/>
</dbReference>
<evidence type="ECO:0000313" key="4">
    <source>
        <dbReference type="Proteomes" id="UP000006762"/>
    </source>
</evidence>
<dbReference type="InterPro" id="IPR023485">
    <property type="entry name" value="Ptyr_pPase"/>
</dbReference>
<accession>K2ICV1</accession>
<dbReference type="SUPFAM" id="SSF52788">
    <property type="entry name" value="Phosphotyrosine protein phosphatases I"/>
    <property type="match status" value="1"/>
</dbReference>
<dbReference type="eggNOG" id="COG0394">
    <property type="taxonomic scope" value="Bacteria"/>
</dbReference>
<comment type="caution">
    <text evidence="3">The sequence shown here is derived from an EMBL/GenBank/DDBJ whole genome shotgun (WGS) entry which is preliminary data.</text>
</comment>
<dbReference type="SMART" id="SM00226">
    <property type="entry name" value="LMWPc"/>
    <property type="match status" value="1"/>
</dbReference>
<keyword evidence="4" id="KW-1185">Reference proteome</keyword>
<feature type="domain" description="Phosphotyrosine protein phosphatase I" evidence="2">
    <location>
        <begin position="7"/>
        <end position="148"/>
    </location>
</feature>
<dbReference type="Proteomes" id="UP000006762">
    <property type="component" value="Unassembled WGS sequence"/>
</dbReference>
<dbReference type="GO" id="GO:0046685">
    <property type="term" value="P:response to arsenic-containing substance"/>
    <property type="evidence" value="ECO:0007669"/>
    <property type="project" value="UniProtKB-KW"/>
</dbReference>
<dbReference type="PATRIC" id="fig|1208323.3.peg.4015"/>
<dbReference type="PANTHER" id="PTHR43428:SF1">
    <property type="entry name" value="ARSENATE REDUCTASE"/>
    <property type="match status" value="1"/>
</dbReference>
<dbReference type="RefSeq" id="WP_009573919.1">
    <property type="nucleotide sequence ID" value="NZ_AMRK01000017.1"/>
</dbReference>
<dbReference type="Pfam" id="PF01451">
    <property type="entry name" value="LMWPc"/>
    <property type="match status" value="1"/>
</dbReference>
<sequence>MATDLPHSVLFCCDHNAVRSPMAEGLMKKFYPGAVYVQSAGVHSDLEVDGFSVAVCDEIGVELHRHRARSFDDLKDWGDDISSYDLVIALSPASQRQALELTRFYHLDVEYWPIMDPTGIGETREAKLDAYRQARDQIIARMLARFGPAQSS</sequence>
<organism evidence="3 4">
    <name type="scientific">Celeribacter baekdonensis B30</name>
    <dbReference type="NCBI Taxonomy" id="1208323"/>
    <lineage>
        <taxon>Bacteria</taxon>
        <taxon>Pseudomonadati</taxon>
        <taxon>Pseudomonadota</taxon>
        <taxon>Alphaproteobacteria</taxon>
        <taxon>Rhodobacterales</taxon>
        <taxon>Roseobacteraceae</taxon>
        <taxon>Celeribacter</taxon>
    </lineage>
</organism>
<proteinExistence type="predicted"/>
<dbReference type="AlphaFoldDB" id="K2ICV1"/>
<gene>
    <name evidence="3" type="ORF">B30_19452</name>
</gene>
<dbReference type="PANTHER" id="PTHR43428">
    <property type="entry name" value="ARSENATE REDUCTASE"/>
    <property type="match status" value="1"/>
</dbReference>
<dbReference type="EMBL" id="AMRK01000017">
    <property type="protein sequence ID" value="EKE67791.1"/>
    <property type="molecule type" value="Genomic_DNA"/>
</dbReference>
<evidence type="ECO:0000313" key="3">
    <source>
        <dbReference type="EMBL" id="EKE67791.1"/>
    </source>
</evidence>
<dbReference type="Gene3D" id="3.40.50.2300">
    <property type="match status" value="1"/>
</dbReference>
<protein>
    <submittedName>
        <fullName evidence="3">Protein tyrosine phosphatase</fullName>
    </submittedName>
</protein>
<dbReference type="STRING" id="1208323.B30_19452"/>
<evidence type="ECO:0000256" key="1">
    <source>
        <dbReference type="ARBA" id="ARBA00022849"/>
    </source>
</evidence>
<evidence type="ECO:0000259" key="2">
    <source>
        <dbReference type="SMART" id="SM00226"/>
    </source>
</evidence>
<keyword evidence="1" id="KW-0059">Arsenical resistance</keyword>
<dbReference type="OrthoDB" id="9799372at2"/>
<reference evidence="3 4" key="1">
    <citation type="submission" date="2012-09" db="EMBL/GenBank/DDBJ databases">
        <title>Celeribacter baekdonensis B30 Genome Sequencing.</title>
        <authorList>
            <person name="Wang W."/>
        </authorList>
    </citation>
    <scope>NUCLEOTIDE SEQUENCE [LARGE SCALE GENOMIC DNA]</scope>
    <source>
        <strain evidence="3 4">B30</strain>
    </source>
</reference>